<reference evidence="15" key="1">
    <citation type="submission" date="2019-07" db="EMBL/GenBank/DDBJ databases">
        <title>Chitinimonas sp. nov., isolated from Ny-Alesund, arctica soil.</title>
        <authorList>
            <person name="Xu Q."/>
            <person name="Peng F."/>
        </authorList>
    </citation>
    <scope>NUCLEOTIDE SEQUENCE [LARGE SCALE GENOMIC DNA]</scope>
    <source>
        <strain evidence="15">R3-44</strain>
    </source>
</reference>
<evidence type="ECO:0000256" key="6">
    <source>
        <dbReference type="ARBA" id="ARBA00022741"/>
    </source>
</evidence>
<dbReference type="GO" id="GO:0005524">
    <property type="term" value="F:ATP binding"/>
    <property type="evidence" value="ECO:0007669"/>
    <property type="project" value="UniProtKB-KW"/>
</dbReference>
<dbReference type="GO" id="GO:0046656">
    <property type="term" value="P:folic acid biosynthetic process"/>
    <property type="evidence" value="ECO:0007669"/>
    <property type="project" value="UniProtKB-KW"/>
</dbReference>
<dbReference type="InterPro" id="IPR035907">
    <property type="entry name" value="Hppk_sf"/>
</dbReference>
<sequence>MSTIAYIGLGANLGEAAETVAAAMLRLDQLPATRLLASSSLYGSAPVGYLDQPDFINAVAAVETGLEPHALLDGLLAIEQHFGRLRSFRNAPRTLDMDLLLFGVLQCHDERLTLPHPRMLERAFVLLPLAEIAAELRLPDGRRLSELVAAGEWTGIKRL</sequence>
<evidence type="ECO:0000256" key="12">
    <source>
        <dbReference type="ARBA" id="ARBA00033413"/>
    </source>
</evidence>
<protein>
    <recommendedName>
        <fullName evidence="4">2-amino-4-hydroxy-6-hydroxymethyldihydropteridine pyrophosphokinase</fullName>
        <ecNumber evidence="3">2.7.6.3</ecNumber>
    </recommendedName>
    <alternativeName>
        <fullName evidence="11">6-hydroxymethyl-7,8-dihydropterin pyrophosphokinase</fullName>
    </alternativeName>
    <alternativeName>
        <fullName evidence="12">7,8-dihydro-6-hydroxymethylpterin-pyrophosphokinase</fullName>
    </alternativeName>
</protein>
<evidence type="ECO:0000256" key="7">
    <source>
        <dbReference type="ARBA" id="ARBA00022777"/>
    </source>
</evidence>
<dbReference type="NCBIfam" id="TIGR01498">
    <property type="entry name" value="folK"/>
    <property type="match status" value="1"/>
</dbReference>
<dbReference type="CDD" id="cd00483">
    <property type="entry name" value="HPPK"/>
    <property type="match status" value="1"/>
</dbReference>
<evidence type="ECO:0000313" key="14">
    <source>
        <dbReference type="EMBL" id="QDQ27421.1"/>
    </source>
</evidence>
<dbReference type="AlphaFoldDB" id="A0A516SGY0"/>
<dbReference type="GO" id="GO:0016301">
    <property type="term" value="F:kinase activity"/>
    <property type="evidence" value="ECO:0007669"/>
    <property type="project" value="UniProtKB-KW"/>
</dbReference>
<evidence type="ECO:0000313" key="15">
    <source>
        <dbReference type="Proteomes" id="UP000317550"/>
    </source>
</evidence>
<accession>A0A516SGY0</accession>
<dbReference type="KEGG" id="cari:FNU76_14240"/>
<evidence type="ECO:0000259" key="13">
    <source>
        <dbReference type="Pfam" id="PF01288"/>
    </source>
</evidence>
<dbReference type="EMBL" id="CP041730">
    <property type="protein sequence ID" value="QDQ27421.1"/>
    <property type="molecule type" value="Genomic_DNA"/>
</dbReference>
<organism evidence="14 15">
    <name type="scientific">Chitinimonas arctica</name>
    <dbReference type="NCBI Taxonomy" id="2594795"/>
    <lineage>
        <taxon>Bacteria</taxon>
        <taxon>Pseudomonadati</taxon>
        <taxon>Pseudomonadota</taxon>
        <taxon>Betaproteobacteria</taxon>
        <taxon>Neisseriales</taxon>
        <taxon>Chitinibacteraceae</taxon>
        <taxon>Chitinimonas</taxon>
    </lineage>
</organism>
<keyword evidence="8" id="KW-0067">ATP-binding</keyword>
<dbReference type="RefSeq" id="WP_144278814.1">
    <property type="nucleotide sequence ID" value="NZ_CP041730.1"/>
</dbReference>
<evidence type="ECO:0000256" key="4">
    <source>
        <dbReference type="ARBA" id="ARBA00016218"/>
    </source>
</evidence>
<dbReference type="PANTHER" id="PTHR43071">
    <property type="entry name" value="2-AMINO-4-HYDROXY-6-HYDROXYMETHYLDIHYDROPTERIDINE PYROPHOSPHOKINASE"/>
    <property type="match status" value="1"/>
</dbReference>
<dbReference type="GO" id="GO:0003848">
    <property type="term" value="F:2-amino-4-hydroxy-6-hydroxymethyldihydropteridine diphosphokinase activity"/>
    <property type="evidence" value="ECO:0007669"/>
    <property type="project" value="UniProtKB-EC"/>
</dbReference>
<keyword evidence="9" id="KW-0289">Folate biosynthesis</keyword>
<dbReference type="GO" id="GO:0046654">
    <property type="term" value="P:tetrahydrofolate biosynthetic process"/>
    <property type="evidence" value="ECO:0007669"/>
    <property type="project" value="UniProtKB-UniPathway"/>
</dbReference>
<keyword evidence="5 14" id="KW-0808">Transferase</keyword>
<keyword evidence="15" id="KW-1185">Reference proteome</keyword>
<proteinExistence type="inferred from homology"/>
<evidence type="ECO:0000256" key="5">
    <source>
        <dbReference type="ARBA" id="ARBA00022679"/>
    </source>
</evidence>
<evidence type="ECO:0000256" key="8">
    <source>
        <dbReference type="ARBA" id="ARBA00022840"/>
    </source>
</evidence>
<comment type="function">
    <text evidence="10">Catalyzes the transfer of pyrophosphate from adenosine triphosphate (ATP) to 6-hydroxymethyl-7,8-dihydropterin, an enzymatic step in folate biosynthesis pathway.</text>
</comment>
<evidence type="ECO:0000256" key="9">
    <source>
        <dbReference type="ARBA" id="ARBA00022909"/>
    </source>
</evidence>
<evidence type="ECO:0000256" key="1">
    <source>
        <dbReference type="ARBA" id="ARBA00005051"/>
    </source>
</evidence>
<keyword evidence="7 14" id="KW-0418">Kinase</keyword>
<dbReference type="OrthoDB" id="9808041at2"/>
<comment type="pathway">
    <text evidence="1">Cofactor biosynthesis; tetrahydrofolate biosynthesis; 2-amino-4-hydroxy-6-hydroxymethyl-7,8-dihydropteridine diphosphate from 7,8-dihydroneopterin triphosphate: step 4/4.</text>
</comment>
<dbReference type="SUPFAM" id="SSF55083">
    <property type="entry name" value="6-hydroxymethyl-7,8-dihydropterin pyrophosphokinase, HPPK"/>
    <property type="match status" value="1"/>
</dbReference>
<dbReference type="UniPathway" id="UPA00077">
    <property type="reaction ID" value="UER00155"/>
</dbReference>
<evidence type="ECO:0000256" key="11">
    <source>
        <dbReference type="ARBA" id="ARBA00029766"/>
    </source>
</evidence>
<dbReference type="Gene3D" id="3.30.70.560">
    <property type="entry name" value="7,8-Dihydro-6-hydroxymethylpterin-pyrophosphokinase HPPK"/>
    <property type="match status" value="1"/>
</dbReference>
<comment type="similarity">
    <text evidence="2">Belongs to the HPPK family.</text>
</comment>
<gene>
    <name evidence="14" type="primary">folK</name>
    <name evidence="14" type="ORF">FNU76_14240</name>
</gene>
<dbReference type="InterPro" id="IPR000550">
    <property type="entry name" value="Hppk"/>
</dbReference>
<dbReference type="Pfam" id="PF01288">
    <property type="entry name" value="HPPK"/>
    <property type="match status" value="1"/>
</dbReference>
<evidence type="ECO:0000256" key="10">
    <source>
        <dbReference type="ARBA" id="ARBA00029409"/>
    </source>
</evidence>
<evidence type="ECO:0000256" key="2">
    <source>
        <dbReference type="ARBA" id="ARBA00005810"/>
    </source>
</evidence>
<evidence type="ECO:0000256" key="3">
    <source>
        <dbReference type="ARBA" id="ARBA00013253"/>
    </source>
</evidence>
<feature type="domain" description="7,8-dihydro-6-hydroxymethylpterin-pyrophosphokinase" evidence="13">
    <location>
        <begin position="6"/>
        <end position="133"/>
    </location>
</feature>
<dbReference type="EC" id="2.7.6.3" evidence="3"/>
<keyword evidence="6" id="KW-0547">Nucleotide-binding</keyword>
<name>A0A516SGY0_9NEIS</name>
<dbReference type="PANTHER" id="PTHR43071:SF1">
    <property type="entry name" value="2-AMINO-4-HYDROXY-6-HYDROXYMETHYLDIHYDROPTERIDINE PYROPHOSPHOKINASE"/>
    <property type="match status" value="1"/>
</dbReference>
<dbReference type="Proteomes" id="UP000317550">
    <property type="component" value="Chromosome"/>
</dbReference>